<protein>
    <submittedName>
        <fullName evidence="2">Uncharacterized protein</fullName>
    </submittedName>
</protein>
<gene>
    <name evidence="2" type="ORF">SEVIR_1G279450v2</name>
</gene>
<proteinExistence type="predicted"/>
<feature type="signal peptide" evidence="1">
    <location>
        <begin position="1"/>
        <end position="17"/>
    </location>
</feature>
<evidence type="ECO:0000313" key="3">
    <source>
        <dbReference type="Proteomes" id="UP000298652"/>
    </source>
</evidence>
<name>A0A4U6WQ28_SETVI</name>
<evidence type="ECO:0000256" key="1">
    <source>
        <dbReference type="SAM" id="SignalP"/>
    </source>
</evidence>
<dbReference type="Proteomes" id="UP000298652">
    <property type="component" value="Chromosome 1"/>
</dbReference>
<dbReference type="EMBL" id="CM016552">
    <property type="protein sequence ID" value="TKW40927.1"/>
    <property type="molecule type" value="Genomic_DNA"/>
</dbReference>
<sequence>MILLILVLAILVSDLASLGVEEEGAHNNPRAMAMEMLGKNVRLKMKVRSGIRTCFP</sequence>
<feature type="chain" id="PRO_5020348949" evidence="1">
    <location>
        <begin position="18"/>
        <end position="56"/>
    </location>
</feature>
<dbReference type="AlphaFoldDB" id="A0A4U6WQ28"/>
<reference evidence="2" key="1">
    <citation type="submission" date="2019-03" db="EMBL/GenBank/DDBJ databases">
        <title>WGS assembly of Setaria viridis.</title>
        <authorList>
            <person name="Huang P."/>
            <person name="Jenkins J."/>
            <person name="Grimwood J."/>
            <person name="Barry K."/>
            <person name="Healey A."/>
            <person name="Mamidi S."/>
            <person name="Sreedasyam A."/>
            <person name="Shu S."/>
            <person name="Feldman M."/>
            <person name="Wu J."/>
            <person name="Yu Y."/>
            <person name="Chen C."/>
            <person name="Johnson J."/>
            <person name="Rokhsar D."/>
            <person name="Baxter I."/>
            <person name="Schmutz J."/>
            <person name="Brutnell T."/>
            <person name="Kellogg E."/>
        </authorList>
    </citation>
    <scope>NUCLEOTIDE SEQUENCE [LARGE SCALE GENOMIC DNA]</scope>
</reference>
<accession>A0A4U6WQ28</accession>
<keyword evidence="3" id="KW-1185">Reference proteome</keyword>
<organism evidence="2 3">
    <name type="scientific">Setaria viridis</name>
    <name type="common">Green bristlegrass</name>
    <name type="synonym">Setaria italica subsp. viridis</name>
    <dbReference type="NCBI Taxonomy" id="4556"/>
    <lineage>
        <taxon>Eukaryota</taxon>
        <taxon>Viridiplantae</taxon>
        <taxon>Streptophyta</taxon>
        <taxon>Embryophyta</taxon>
        <taxon>Tracheophyta</taxon>
        <taxon>Spermatophyta</taxon>
        <taxon>Magnoliopsida</taxon>
        <taxon>Liliopsida</taxon>
        <taxon>Poales</taxon>
        <taxon>Poaceae</taxon>
        <taxon>PACMAD clade</taxon>
        <taxon>Panicoideae</taxon>
        <taxon>Panicodae</taxon>
        <taxon>Paniceae</taxon>
        <taxon>Cenchrinae</taxon>
        <taxon>Setaria</taxon>
    </lineage>
</organism>
<evidence type="ECO:0000313" key="2">
    <source>
        <dbReference type="EMBL" id="TKW40927.1"/>
    </source>
</evidence>
<dbReference type="Gramene" id="TKW40927">
    <property type="protein sequence ID" value="TKW40927"/>
    <property type="gene ID" value="SEVIR_1G279450v2"/>
</dbReference>
<keyword evidence="1" id="KW-0732">Signal</keyword>